<dbReference type="InterPro" id="IPR002797">
    <property type="entry name" value="Polysacc_synth"/>
</dbReference>
<reference evidence="7 8" key="1">
    <citation type="submission" date="2021-01" db="EMBL/GenBank/DDBJ databases">
        <title>Genomic Encyclopedia of Type Strains, Phase IV (KMG-IV): sequencing the most valuable type-strain genomes for metagenomic binning, comparative biology and taxonomic classification.</title>
        <authorList>
            <person name="Goeker M."/>
        </authorList>
    </citation>
    <scope>NUCLEOTIDE SEQUENCE [LARGE SCALE GENOMIC DNA]</scope>
    <source>
        <strain evidence="7 8">DSM 25890</strain>
    </source>
</reference>
<dbReference type="InterPro" id="IPR050833">
    <property type="entry name" value="Poly_Biosynth_Transport"/>
</dbReference>
<feature type="transmembrane region" description="Helical" evidence="6">
    <location>
        <begin position="450"/>
        <end position="472"/>
    </location>
</feature>
<evidence type="ECO:0000256" key="3">
    <source>
        <dbReference type="ARBA" id="ARBA00022692"/>
    </source>
</evidence>
<feature type="transmembrane region" description="Helical" evidence="6">
    <location>
        <begin position="484"/>
        <end position="506"/>
    </location>
</feature>
<feature type="transmembrane region" description="Helical" evidence="6">
    <location>
        <begin position="7"/>
        <end position="27"/>
    </location>
</feature>
<evidence type="ECO:0000256" key="4">
    <source>
        <dbReference type="ARBA" id="ARBA00022989"/>
    </source>
</evidence>
<dbReference type="PIRSF" id="PIRSF038958">
    <property type="entry name" value="PG_synth_SpoVB"/>
    <property type="match status" value="1"/>
</dbReference>
<feature type="transmembrane region" description="Helical" evidence="6">
    <location>
        <begin position="235"/>
        <end position="259"/>
    </location>
</feature>
<feature type="transmembrane region" description="Helical" evidence="6">
    <location>
        <begin position="89"/>
        <end position="111"/>
    </location>
</feature>
<sequence>MSNNKFLKGAFILAFAGLFAKFLGVFFKIPLQRLIHDEGMGLFGLPYPIYTVLLGVSLIGFPAAISKVISEKLAVNDHYGAKRVFKVSFFMLFTIGIFTSLFLYFTAPYIIQLLDWPQEAYHSIVGLAFAPFFVSVMSSFRGYFQGMQFMLPTALSQIAEQVGRVVIGVGLAYFVVDKGVGYAAGAASFGATAGGILGMLVMLIYYWRFNRGESGKIKAPLIEEKTWHIIKRLSWLALPITIGAVLSSIMGLIDSIIVHSKLINSGFTVEGATILYGRLTGKAVTLMNVPLTFSMAMAASLVPAISESFSGNRRVELQEKISAGIRTTIIIALPAAVGLSLLSQEIVHLLWGKAEAGGEILRFLAINVVFISLAQTLTSILQGMNRVFIPVRNLIVGVVVKMIVSNMLLVTYLNIIGTVIGTICGYIVIMFLNFYEVRKMVRFKVEIKEMVMIPIIAVIMMTMGVKLTFYYGQLLIGIEAISTLLAVGIGVICYFAVIFCMGGISFKDKKFIFF</sequence>
<feature type="transmembrane region" description="Helical" evidence="6">
    <location>
        <begin position="47"/>
        <end position="69"/>
    </location>
</feature>
<organism evidence="7 8">
    <name type="scientific">Alkaliphilus hydrothermalis</name>
    <dbReference type="NCBI Taxonomy" id="1482730"/>
    <lineage>
        <taxon>Bacteria</taxon>
        <taxon>Bacillati</taxon>
        <taxon>Bacillota</taxon>
        <taxon>Clostridia</taxon>
        <taxon>Peptostreptococcales</taxon>
        <taxon>Natronincolaceae</taxon>
        <taxon>Alkaliphilus</taxon>
    </lineage>
</organism>
<keyword evidence="3 6" id="KW-0812">Transmembrane</keyword>
<dbReference type="PANTHER" id="PTHR30250">
    <property type="entry name" value="PST FAMILY PREDICTED COLANIC ACID TRANSPORTER"/>
    <property type="match status" value="1"/>
</dbReference>
<keyword evidence="2" id="KW-1003">Cell membrane</keyword>
<dbReference type="Proteomes" id="UP001314796">
    <property type="component" value="Unassembled WGS sequence"/>
</dbReference>
<dbReference type="InterPro" id="IPR024923">
    <property type="entry name" value="PG_synth_SpoVB"/>
</dbReference>
<evidence type="ECO:0000256" key="2">
    <source>
        <dbReference type="ARBA" id="ARBA00022475"/>
    </source>
</evidence>
<dbReference type="CDD" id="cd13124">
    <property type="entry name" value="MATE_SpoVB_like"/>
    <property type="match status" value="1"/>
</dbReference>
<evidence type="ECO:0000256" key="6">
    <source>
        <dbReference type="SAM" id="Phobius"/>
    </source>
</evidence>
<evidence type="ECO:0000256" key="5">
    <source>
        <dbReference type="ARBA" id="ARBA00023136"/>
    </source>
</evidence>
<keyword evidence="5 6" id="KW-0472">Membrane</keyword>
<dbReference type="PANTHER" id="PTHR30250:SF21">
    <property type="entry name" value="LIPID II FLIPPASE MURJ"/>
    <property type="match status" value="1"/>
</dbReference>
<evidence type="ECO:0000256" key="1">
    <source>
        <dbReference type="ARBA" id="ARBA00004651"/>
    </source>
</evidence>
<dbReference type="RefSeq" id="WP_204403918.1">
    <property type="nucleotide sequence ID" value="NZ_JAFBEE010000023.1"/>
</dbReference>
<feature type="transmembrane region" description="Helical" evidence="6">
    <location>
        <begin position="393"/>
        <end position="413"/>
    </location>
</feature>
<name>A0ABS2NT25_9FIRM</name>
<keyword evidence="8" id="KW-1185">Reference proteome</keyword>
<comment type="caution">
    <text evidence="7">The sequence shown here is derived from an EMBL/GenBank/DDBJ whole genome shotgun (WGS) entry which is preliminary data.</text>
</comment>
<feature type="transmembrane region" description="Helical" evidence="6">
    <location>
        <begin position="182"/>
        <end position="207"/>
    </location>
</feature>
<feature type="transmembrane region" description="Helical" evidence="6">
    <location>
        <begin position="123"/>
        <end position="143"/>
    </location>
</feature>
<proteinExistence type="predicted"/>
<gene>
    <name evidence="7" type="ORF">JOC73_002637</name>
</gene>
<protein>
    <submittedName>
        <fullName evidence="7">Stage V sporulation protein B</fullName>
    </submittedName>
</protein>
<feature type="transmembrane region" description="Helical" evidence="6">
    <location>
        <begin position="419"/>
        <end position="438"/>
    </location>
</feature>
<feature type="transmembrane region" description="Helical" evidence="6">
    <location>
        <begin position="363"/>
        <end position="381"/>
    </location>
</feature>
<keyword evidence="4 6" id="KW-1133">Transmembrane helix</keyword>
<feature type="transmembrane region" description="Helical" evidence="6">
    <location>
        <begin position="323"/>
        <end position="343"/>
    </location>
</feature>
<evidence type="ECO:0000313" key="8">
    <source>
        <dbReference type="Proteomes" id="UP001314796"/>
    </source>
</evidence>
<accession>A0ABS2NT25</accession>
<dbReference type="Pfam" id="PF01943">
    <property type="entry name" value="Polysacc_synt"/>
    <property type="match status" value="1"/>
</dbReference>
<feature type="transmembrane region" description="Helical" evidence="6">
    <location>
        <begin position="279"/>
        <end position="302"/>
    </location>
</feature>
<feature type="transmembrane region" description="Helical" evidence="6">
    <location>
        <begin position="155"/>
        <end position="176"/>
    </location>
</feature>
<evidence type="ECO:0000313" key="7">
    <source>
        <dbReference type="EMBL" id="MBM7616061.1"/>
    </source>
</evidence>
<dbReference type="EMBL" id="JAFBEE010000023">
    <property type="protein sequence ID" value="MBM7616061.1"/>
    <property type="molecule type" value="Genomic_DNA"/>
</dbReference>
<comment type="subcellular location">
    <subcellularLocation>
        <location evidence="1">Cell membrane</location>
        <topology evidence="1">Multi-pass membrane protein</topology>
    </subcellularLocation>
</comment>